<feature type="domain" description="DUF7785" evidence="2">
    <location>
        <begin position="460"/>
        <end position="559"/>
    </location>
</feature>
<comment type="caution">
    <text evidence="4">The sequence shown here is derived from an EMBL/GenBank/DDBJ whole genome shotgun (WGS) entry which is preliminary data.</text>
</comment>
<sequence>MNGTSDHPPAAHEGTPDVNNKRKRDSGQTQHSTPDLQRIQTDILEILKRQDTQPSFLQHEFFTTQTPEPATKKARLSQPASTKTSIAAKLDHGEYHSLDDLRQDAARVGKELVTEVRTAEKTDGQASGRPSVVDLKRIQKIGALEQSLLDILDREKRFEAADAAEEAVPKQENGTLVNGHAPAVPASTITKAGTVLTLFGNAPTPKQLFSSMQHPRHIKAESVDDLELPVEEMSLPNGLAATKVLPSGAADTKPTPTFEEAFPPPYSLPQLHPPKAQKRASTRDNSVTWEFKDPVVRNTKRGGYTTQSLSTADWLGWGGVDPVPGAEPEHEKRKQRHRALSGGVEASREAPSSVTREAELVQQEEALFRRAFSSFAPTHDDTKSLVPARWKSMVWFSKLGSKRFDQTFADDPALSERPIVPMIDPALLAPEVSDEEFGKAVEDLDESLVENVADPIVDNTDVEKVLLRISELLETLASHQRIRNATITANPPVSRTPISPAPILASRAVKADSPADDEVATYTKLRHELAYLVLKLPPYAVAKLDGSQLADLGISTLLPITQQDYKGSMEEDSVSRAAKYAAAATANSLASLTRGATSSTGQHYSSSSSRTPAIGAAANTRYAQSSSRPSSTAPAFSRSTSGQASYNTPTAASRSSYAQPTQYTRPGAPQSTSTYAQPNGQSASSYYSQARPQPLTYNSSSYASNAATSSYAQQSSTPQPARPVYSSSQPLQQFRAQASYNATPKPAYASTPTGASLQTRPSYGNGTPAASATNMLYQPGAGSGTAMGEGARSTPGLSTGSVGLARVETPVNGNTGVKVLDLEPVVTPGVGA</sequence>
<feature type="region of interest" description="Disordered" evidence="1">
    <location>
        <begin position="62"/>
        <end position="89"/>
    </location>
</feature>
<dbReference type="InParanoid" id="A0A1V8TMM8"/>
<feature type="compositionally biased region" description="Polar residues" evidence="1">
    <location>
        <begin position="621"/>
        <end position="687"/>
    </location>
</feature>
<feature type="region of interest" description="Disordered" evidence="1">
    <location>
        <begin position="708"/>
        <end position="730"/>
    </location>
</feature>
<feature type="compositionally biased region" description="Low complexity" evidence="1">
    <location>
        <begin position="596"/>
        <end position="611"/>
    </location>
</feature>
<dbReference type="Proteomes" id="UP000192596">
    <property type="component" value="Unassembled WGS sequence"/>
</dbReference>
<protein>
    <submittedName>
        <fullName evidence="4">Uncharacterized protein</fullName>
    </submittedName>
</protein>
<dbReference type="AlphaFoldDB" id="A0A1V8TMM8"/>
<name>A0A1V8TMM8_9PEZI</name>
<feature type="region of interest" description="Disordered" evidence="1">
    <location>
        <begin position="596"/>
        <end position="687"/>
    </location>
</feature>
<dbReference type="EMBL" id="NAJO01000005">
    <property type="protein sequence ID" value="OQO12511.1"/>
    <property type="molecule type" value="Genomic_DNA"/>
</dbReference>
<dbReference type="Pfam" id="PF25009">
    <property type="entry name" value="DUF7785"/>
    <property type="match status" value="1"/>
</dbReference>
<feature type="domain" description="DUF7877" evidence="3">
    <location>
        <begin position="35"/>
        <end position="145"/>
    </location>
</feature>
<feature type="region of interest" description="Disordered" evidence="1">
    <location>
        <begin position="323"/>
        <end position="355"/>
    </location>
</feature>
<dbReference type="InterPro" id="IPR056687">
    <property type="entry name" value="DUF7785"/>
</dbReference>
<feature type="region of interest" description="Disordered" evidence="1">
    <location>
        <begin position="1"/>
        <end position="40"/>
    </location>
</feature>
<organism evidence="4 5">
    <name type="scientific">Cryoendolithus antarcticus</name>
    <dbReference type="NCBI Taxonomy" id="1507870"/>
    <lineage>
        <taxon>Eukaryota</taxon>
        <taxon>Fungi</taxon>
        <taxon>Dikarya</taxon>
        <taxon>Ascomycota</taxon>
        <taxon>Pezizomycotina</taxon>
        <taxon>Dothideomycetes</taxon>
        <taxon>Dothideomycetidae</taxon>
        <taxon>Cladosporiales</taxon>
        <taxon>Cladosporiaceae</taxon>
        <taxon>Cryoendolithus</taxon>
    </lineage>
</organism>
<dbReference type="Pfam" id="PF25289">
    <property type="entry name" value="DUF7877"/>
    <property type="match status" value="1"/>
</dbReference>
<evidence type="ECO:0000259" key="2">
    <source>
        <dbReference type="Pfam" id="PF25009"/>
    </source>
</evidence>
<feature type="region of interest" description="Disordered" evidence="1">
    <location>
        <begin position="742"/>
        <end position="761"/>
    </location>
</feature>
<dbReference type="STRING" id="1507870.A0A1V8TMM8"/>
<evidence type="ECO:0000256" key="1">
    <source>
        <dbReference type="SAM" id="MobiDB-lite"/>
    </source>
</evidence>
<accession>A0A1V8TMM8</accession>
<feature type="compositionally biased region" description="Low complexity" evidence="1">
    <location>
        <begin position="708"/>
        <end position="719"/>
    </location>
</feature>
<evidence type="ECO:0000313" key="5">
    <source>
        <dbReference type="Proteomes" id="UP000192596"/>
    </source>
</evidence>
<feature type="compositionally biased region" description="Polar residues" evidence="1">
    <location>
        <begin position="27"/>
        <end position="40"/>
    </location>
</feature>
<dbReference type="InterPro" id="IPR057199">
    <property type="entry name" value="DUF7877"/>
</dbReference>
<gene>
    <name evidence="4" type="ORF">B0A48_03153</name>
</gene>
<evidence type="ECO:0000313" key="4">
    <source>
        <dbReference type="EMBL" id="OQO12511.1"/>
    </source>
</evidence>
<dbReference type="OrthoDB" id="5354458at2759"/>
<reference evidence="5" key="1">
    <citation type="submission" date="2017-03" db="EMBL/GenBank/DDBJ databases">
        <title>Genomes of endolithic fungi from Antarctica.</title>
        <authorList>
            <person name="Coleine C."/>
            <person name="Masonjones S."/>
            <person name="Stajich J.E."/>
        </authorList>
    </citation>
    <scope>NUCLEOTIDE SEQUENCE [LARGE SCALE GENOMIC DNA]</scope>
    <source>
        <strain evidence="5">CCFEE 5527</strain>
    </source>
</reference>
<feature type="region of interest" description="Disordered" evidence="1">
    <location>
        <begin position="264"/>
        <end position="285"/>
    </location>
</feature>
<evidence type="ECO:0000259" key="3">
    <source>
        <dbReference type="Pfam" id="PF25289"/>
    </source>
</evidence>
<proteinExistence type="predicted"/>
<keyword evidence="5" id="KW-1185">Reference proteome</keyword>
<feature type="compositionally biased region" description="Polar residues" evidence="1">
    <location>
        <begin position="750"/>
        <end position="761"/>
    </location>
</feature>